<proteinExistence type="predicted"/>
<keyword evidence="4" id="KW-1185">Reference proteome</keyword>
<feature type="region of interest" description="Disordered" evidence="1">
    <location>
        <begin position="110"/>
        <end position="215"/>
    </location>
</feature>
<dbReference type="RefSeq" id="WP_344290379.1">
    <property type="nucleotide sequence ID" value="NZ_BAAAPF010000076.1"/>
</dbReference>
<dbReference type="EMBL" id="BAAAPF010000076">
    <property type="protein sequence ID" value="GAA2123810.1"/>
    <property type="molecule type" value="Genomic_DNA"/>
</dbReference>
<name>A0ABN2Y962_9ACTN</name>
<dbReference type="Pfam" id="PF01609">
    <property type="entry name" value="DDE_Tnp_1"/>
    <property type="match status" value="1"/>
</dbReference>
<gene>
    <name evidence="3" type="ORF">GCM10009802_28380</name>
</gene>
<dbReference type="InterPro" id="IPR051698">
    <property type="entry name" value="Transposase_11-like"/>
</dbReference>
<organism evidence="3 4">
    <name type="scientific">Streptomyces synnematoformans</name>
    <dbReference type="NCBI Taxonomy" id="415721"/>
    <lineage>
        <taxon>Bacteria</taxon>
        <taxon>Bacillati</taxon>
        <taxon>Actinomycetota</taxon>
        <taxon>Actinomycetes</taxon>
        <taxon>Kitasatosporales</taxon>
        <taxon>Streptomycetaceae</taxon>
        <taxon>Streptomyces</taxon>
    </lineage>
</organism>
<feature type="compositionally biased region" description="Basic residues" evidence="1">
    <location>
        <begin position="169"/>
        <end position="178"/>
    </location>
</feature>
<comment type="caution">
    <text evidence="3">The sequence shown here is derived from an EMBL/GenBank/DDBJ whole genome shotgun (WGS) entry which is preliminary data.</text>
</comment>
<feature type="domain" description="Transposase IS4-like" evidence="2">
    <location>
        <begin position="2"/>
        <end position="95"/>
    </location>
</feature>
<dbReference type="PANTHER" id="PTHR30298:SF0">
    <property type="entry name" value="PROTEIN YBFL-RELATED"/>
    <property type="match status" value="1"/>
</dbReference>
<dbReference type="InterPro" id="IPR002559">
    <property type="entry name" value="Transposase_11"/>
</dbReference>
<accession>A0ABN2Y962</accession>
<sequence length="229" mass="25315">MIAVDGKTLRGSRTHNRPATALIAAMTHDGDVLAQTQIHGRSNEIPAFAPLLEGIDLEGSVITADALHAEHDHASYLHERGAHYPAVVKRNHPTLHERTCRLTWRDIRLDHFDRNPGPPPRRDSQLEDSRVRAPGLPTRPPGPSSRPLEAGPGLRQTDDRADLPGHQPAARHNHRHGTRHMDPRPPEARKPAPPCPGPHLPRGRVEDPYPPPAPRIMDGLRNLAIGVHR</sequence>
<dbReference type="InterPro" id="IPR047647">
    <property type="entry name" value="ISAs1_transpos"/>
</dbReference>
<evidence type="ECO:0000256" key="1">
    <source>
        <dbReference type="SAM" id="MobiDB-lite"/>
    </source>
</evidence>
<dbReference type="PANTHER" id="PTHR30298">
    <property type="entry name" value="H REPEAT-ASSOCIATED PREDICTED TRANSPOSASE"/>
    <property type="match status" value="1"/>
</dbReference>
<evidence type="ECO:0000313" key="4">
    <source>
        <dbReference type="Proteomes" id="UP001500443"/>
    </source>
</evidence>
<feature type="compositionally biased region" description="Basic and acidic residues" evidence="1">
    <location>
        <begin position="110"/>
        <end position="131"/>
    </location>
</feature>
<reference evidence="3 4" key="1">
    <citation type="journal article" date="2019" name="Int. J. Syst. Evol. Microbiol.">
        <title>The Global Catalogue of Microorganisms (GCM) 10K type strain sequencing project: providing services to taxonomists for standard genome sequencing and annotation.</title>
        <authorList>
            <consortium name="The Broad Institute Genomics Platform"/>
            <consortium name="The Broad Institute Genome Sequencing Center for Infectious Disease"/>
            <person name="Wu L."/>
            <person name="Ma J."/>
        </authorList>
    </citation>
    <scope>NUCLEOTIDE SEQUENCE [LARGE SCALE GENOMIC DNA]</scope>
    <source>
        <strain evidence="3 4">JCM 15481</strain>
    </source>
</reference>
<feature type="compositionally biased region" description="Basic and acidic residues" evidence="1">
    <location>
        <begin position="179"/>
        <end position="190"/>
    </location>
</feature>
<protein>
    <recommendedName>
        <fullName evidence="2">Transposase IS4-like domain-containing protein</fullName>
    </recommendedName>
</protein>
<dbReference type="NCBIfam" id="NF033564">
    <property type="entry name" value="transpos_ISAs1"/>
    <property type="match status" value="1"/>
</dbReference>
<evidence type="ECO:0000313" key="3">
    <source>
        <dbReference type="EMBL" id="GAA2123810.1"/>
    </source>
</evidence>
<dbReference type="Proteomes" id="UP001500443">
    <property type="component" value="Unassembled WGS sequence"/>
</dbReference>
<evidence type="ECO:0000259" key="2">
    <source>
        <dbReference type="Pfam" id="PF01609"/>
    </source>
</evidence>